<feature type="transmembrane region" description="Helical" evidence="6">
    <location>
        <begin position="439"/>
        <end position="461"/>
    </location>
</feature>
<feature type="transmembrane region" description="Helical" evidence="6">
    <location>
        <begin position="341"/>
        <end position="363"/>
    </location>
</feature>
<protein>
    <submittedName>
        <fullName evidence="7">APC family permease</fullName>
    </submittedName>
</protein>
<feature type="transmembrane region" description="Helical" evidence="6">
    <location>
        <begin position="369"/>
        <end position="393"/>
    </location>
</feature>
<feature type="transmembrane region" description="Helical" evidence="6">
    <location>
        <begin position="134"/>
        <end position="152"/>
    </location>
</feature>
<evidence type="ECO:0000256" key="1">
    <source>
        <dbReference type="ARBA" id="ARBA00004651"/>
    </source>
</evidence>
<keyword evidence="5 6" id="KW-0472">Membrane</keyword>
<organism evidence="7 8">
    <name type="scientific">Ruicaihuangia caeni</name>
    <dbReference type="NCBI Taxonomy" id="3042517"/>
    <lineage>
        <taxon>Bacteria</taxon>
        <taxon>Bacillati</taxon>
        <taxon>Actinomycetota</taxon>
        <taxon>Actinomycetes</taxon>
        <taxon>Micrococcales</taxon>
        <taxon>Microbacteriaceae</taxon>
        <taxon>Ruicaihuangia</taxon>
    </lineage>
</organism>
<feature type="transmembrane region" description="Helical" evidence="6">
    <location>
        <begin position="161"/>
        <end position="182"/>
    </location>
</feature>
<evidence type="ECO:0000256" key="6">
    <source>
        <dbReference type="SAM" id="Phobius"/>
    </source>
</evidence>
<keyword evidence="2" id="KW-1003">Cell membrane</keyword>
<keyword evidence="3 6" id="KW-0812">Transmembrane</keyword>
<proteinExistence type="predicted"/>
<evidence type="ECO:0000313" key="8">
    <source>
        <dbReference type="Proteomes" id="UP001321506"/>
    </source>
</evidence>
<dbReference type="RefSeq" id="WP_281488060.1">
    <property type="nucleotide sequence ID" value="NZ_JASATX010000001.1"/>
</dbReference>
<reference evidence="7 8" key="1">
    <citation type="submission" date="2023-04" db="EMBL/GenBank/DDBJ databases">
        <title>Klugiella caeni sp. nov. isolated from the sludge of biochemical tank.</title>
        <authorList>
            <person name="Geng K."/>
        </authorList>
    </citation>
    <scope>NUCLEOTIDE SEQUENCE [LARGE SCALE GENOMIC DNA]</scope>
    <source>
        <strain evidence="7 8">YN-L-19</strain>
    </source>
</reference>
<sequence length="492" mass="51565">MSVETQRSVNTSLARGAMSLPELVFTALATLAPLTLVAAVMPLHFLVGGAAVPGGYIVAAAVMALFAVGLNTMLKYARSAGAFYLIIAKGLGKETGTASAMLAVLAYNALQVSTYGAIGVYAADSIARWTGVTLPWWFYGLVVLAIVGFFGIRGITASARVLATVLVLEILALVVLAIAVIASDKSGPVPVEALNPGLILRPESAAMFALIFGAFMGFESTAIYSEEVKGGARTVRRATYIVVAFIGLFYGFMALVVLTAYGFDGIDAAAADDPVGLVVQLFAVFTNPVVYEVMNILLILSAFAALLALHNASNRYVFTLGREGIIPRVFAHTGAKTSSPWVAGMLQSAVALAVLLFCIFGNVDPYTGLLLLGSAIGFLAIILLWALCSLSVLRYLRRTHPDEGLWRTTIAPALAFVGLVAATVAVIVNFDLYSGGDPVVNVVVFALTIAAAVGGIARALYLKRNRPEVYAVLATQSAADDEEEPQPQAATS</sequence>
<feature type="transmembrane region" description="Helical" evidence="6">
    <location>
        <begin position="205"/>
        <end position="226"/>
    </location>
</feature>
<evidence type="ECO:0000256" key="5">
    <source>
        <dbReference type="ARBA" id="ARBA00023136"/>
    </source>
</evidence>
<dbReference type="Pfam" id="PF13520">
    <property type="entry name" value="AA_permease_2"/>
    <property type="match status" value="1"/>
</dbReference>
<feature type="transmembrane region" description="Helical" evidence="6">
    <location>
        <begin position="56"/>
        <end position="77"/>
    </location>
</feature>
<feature type="transmembrane region" description="Helical" evidence="6">
    <location>
        <begin position="289"/>
        <end position="309"/>
    </location>
</feature>
<evidence type="ECO:0000256" key="4">
    <source>
        <dbReference type="ARBA" id="ARBA00022989"/>
    </source>
</evidence>
<dbReference type="PIRSF" id="PIRSF006060">
    <property type="entry name" value="AA_transporter"/>
    <property type="match status" value="1"/>
</dbReference>
<name>A0AAW6T8B6_9MICO</name>
<comment type="caution">
    <text evidence="7">The sequence shown here is derived from an EMBL/GenBank/DDBJ whole genome shotgun (WGS) entry which is preliminary data.</text>
</comment>
<gene>
    <name evidence="7" type="ORF">QF206_04970</name>
</gene>
<dbReference type="InterPro" id="IPR050367">
    <property type="entry name" value="APC_superfamily"/>
</dbReference>
<comment type="subcellular location">
    <subcellularLocation>
        <location evidence="1">Cell membrane</location>
        <topology evidence="1">Multi-pass membrane protein</topology>
    </subcellularLocation>
</comment>
<accession>A0AAW6T8B6</accession>
<dbReference type="GO" id="GO:0005886">
    <property type="term" value="C:plasma membrane"/>
    <property type="evidence" value="ECO:0007669"/>
    <property type="project" value="UniProtKB-SubCell"/>
</dbReference>
<dbReference type="Gene3D" id="1.20.1740.10">
    <property type="entry name" value="Amino acid/polyamine transporter I"/>
    <property type="match status" value="1"/>
</dbReference>
<evidence type="ECO:0000313" key="7">
    <source>
        <dbReference type="EMBL" id="MDI2098318.1"/>
    </source>
</evidence>
<evidence type="ECO:0000256" key="2">
    <source>
        <dbReference type="ARBA" id="ARBA00022475"/>
    </source>
</evidence>
<dbReference type="AlphaFoldDB" id="A0AAW6T8B6"/>
<dbReference type="InterPro" id="IPR002293">
    <property type="entry name" value="AA/rel_permease1"/>
</dbReference>
<evidence type="ECO:0000256" key="3">
    <source>
        <dbReference type="ARBA" id="ARBA00022692"/>
    </source>
</evidence>
<keyword evidence="4 6" id="KW-1133">Transmembrane helix</keyword>
<feature type="transmembrane region" description="Helical" evidence="6">
    <location>
        <begin position="23"/>
        <end position="44"/>
    </location>
</feature>
<dbReference type="Proteomes" id="UP001321506">
    <property type="component" value="Unassembled WGS sequence"/>
</dbReference>
<dbReference type="PANTHER" id="PTHR42770">
    <property type="entry name" value="AMINO ACID TRANSPORTER-RELATED"/>
    <property type="match status" value="1"/>
</dbReference>
<dbReference type="PANTHER" id="PTHR42770:SF16">
    <property type="entry name" value="AMINO ACID PERMEASE"/>
    <property type="match status" value="1"/>
</dbReference>
<feature type="transmembrane region" description="Helical" evidence="6">
    <location>
        <begin position="405"/>
        <end position="427"/>
    </location>
</feature>
<feature type="transmembrane region" description="Helical" evidence="6">
    <location>
        <begin position="238"/>
        <end position="263"/>
    </location>
</feature>
<keyword evidence="8" id="KW-1185">Reference proteome</keyword>
<feature type="transmembrane region" description="Helical" evidence="6">
    <location>
        <begin position="98"/>
        <end position="122"/>
    </location>
</feature>
<dbReference type="EMBL" id="JASATX010000001">
    <property type="protein sequence ID" value="MDI2098318.1"/>
    <property type="molecule type" value="Genomic_DNA"/>
</dbReference>
<dbReference type="GO" id="GO:0022857">
    <property type="term" value="F:transmembrane transporter activity"/>
    <property type="evidence" value="ECO:0007669"/>
    <property type="project" value="InterPro"/>
</dbReference>